<feature type="domain" description="Phosphoadenosine phosphosulphate reductase" evidence="2">
    <location>
        <begin position="103"/>
        <end position="292"/>
    </location>
</feature>
<dbReference type="Proteomes" id="UP001596066">
    <property type="component" value="Unassembled WGS sequence"/>
</dbReference>
<keyword evidence="4" id="KW-1185">Reference proteome</keyword>
<evidence type="ECO:0000259" key="2">
    <source>
        <dbReference type="Pfam" id="PF01507"/>
    </source>
</evidence>
<dbReference type="EMBL" id="JBHSOC010000068">
    <property type="protein sequence ID" value="MFC5645358.1"/>
    <property type="molecule type" value="Genomic_DNA"/>
</dbReference>
<evidence type="ECO:0000256" key="1">
    <source>
        <dbReference type="SAM" id="MobiDB-lite"/>
    </source>
</evidence>
<gene>
    <name evidence="3" type="ORF">ACFPZF_28915</name>
</gene>
<feature type="region of interest" description="Disordered" evidence="1">
    <location>
        <begin position="20"/>
        <end position="50"/>
    </location>
</feature>
<evidence type="ECO:0000313" key="4">
    <source>
        <dbReference type="Proteomes" id="UP001596066"/>
    </source>
</evidence>
<dbReference type="InterPro" id="IPR002500">
    <property type="entry name" value="PAPS_reduct_dom"/>
</dbReference>
<sequence>MADPVQTLLDQLRLGIQASGAVRTARNATRRQPKAGHDPRTDHVRLRSAQGRAKAQQAAWRAAWRACRSGAFRGSARLAADAVLAELAADPVEVMRRADAVICHSSAGKDSVVGLHRAVRAAKRAGCLQKLVVVHADLGPDTEWPGVRELAQRQAQRYGLRFLVVAADGGFVGMVEKRGMFPDAKRRLCTSSLKRDELAPIYTQITAALGLDDQALLVSIYGVRGGESAARAKKAVLSIDARASSGKRLVLTWNIIHHLSAADVWSEISENGLEYHPIYDTGLERLSCAYCILAPDAALVLATRVCFALGLPIPTVYVDLERRIGHTFKPGQTLAGVVAAARMLDALDGPLTWRRGDAVRRHLGEEACRRWEQRLASAA</sequence>
<dbReference type="RefSeq" id="WP_346148446.1">
    <property type="nucleotide sequence ID" value="NZ_BAAAUA010000049.1"/>
</dbReference>
<dbReference type="PANTHER" id="PTHR43196:SF2">
    <property type="entry name" value="PHOSPHOADENOSINE PHOSPHOSULFATE REDUCTASE"/>
    <property type="match status" value="1"/>
</dbReference>
<proteinExistence type="predicted"/>
<dbReference type="InterPro" id="IPR050128">
    <property type="entry name" value="Sulfate_adenylyltrnsfr_sub2"/>
</dbReference>
<protein>
    <submittedName>
        <fullName evidence="3">Phosphoadenosine phosphosulfate reductase family protein</fullName>
    </submittedName>
</protein>
<dbReference type="SUPFAM" id="SSF52402">
    <property type="entry name" value="Adenine nucleotide alpha hydrolases-like"/>
    <property type="match status" value="1"/>
</dbReference>
<dbReference type="Pfam" id="PF01507">
    <property type="entry name" value="PAPS_reduct"/>
    <property type="match status" value="1"/>
</dbReference>
<dbReference type="PANTHER" id="PTHR43196">
    <property type="entry name" value="SULFATE ADENYLYLTRANSFERASE SUBUNIT 2"/>
    <property type="match status" value="1"/>
</dbReference>
<feature type="compositionally biased region" description="Basic and acidic residues" evidence="1">
    <location>
        <begin position="35"/>
        <end position="45"/>
    </location>
</feature>
<evidence type="ECO:0000313" key="3">
    <source>
        <dbReference type="EMBL" id="MFC5645358.1"/>
    </source>
</evidence>
<name>A0ABW0VHH8_9ACTN</name>
<dbReference type="Gene3D" id="3.40.50.620">
    <property type="entry name" value="HUPs"/>
    <property type="match status" value="1"/>
</dbReference>
<reference evidence="4" key="1">
    <citation type="journal article" date="2019" name="Int. J. Syst. Evol. Microbiol.">
        <title>The Global Catalogue of Microorganisms (GCM) 10K type strain sequencing project: providing services to taxonomists for standard genome sequencing and annotation.</title>
        <authorList>
            <consortium name="The Broad Institute Genomics Platform"/>
            <consortium name="The Broad Institute Genome Sequencing Center for Infectious Disease"/>
            <person name="Wu L."/>
            <person name="Ma J."/>
        </authorList>
    </citation>
    <scope>NUCLEOTIDE SEQUENCE [LARGE SCALE GENOMIC DNA]</scope>
    <source>
        <strain evidence="4">CGMCC 4.1622</strain>
    </source>
</reference>
<organism evidence="3 4">
    <name type="scientific">Kitasatospora cinereorecta</name>
    <dbReference type="NCBI Taxonomy" id="285560"/>
    <lineage>
        <taxon>Bacteria</taxon>
        <taxon>Bacillati</taxon>
        <taxon>Actinomycetota</taxon>
        <taxon>Actinomycetes</taxon>
        <taxon>Kitasatosporales</taxon>
        <taxon>Streptomycetaceae</taxon>
        <taxon>Kitasatospora</taxon>
    </lineage>
</organism>
<dbReference type="InterPro" id="IPR014729">
    <property type="entry name" value="Rossmann-like_a/b/a_fold"/>
</dbReference>
<accession>A0ABW0VHH8</accession>
<comment type="caution">
    <text evidence="3">The sequence shown here is derived from an EMBL/GenBank/DDBJ whole genome shotgun (WGS) entry which is preliminary data.</text>
</comment>